<protein>
    <recommendedName>
        <fullName evidence="13">UDP-glucose:glycoprotein glucosyltransferase</fullName>
    </recommendedName>
</protein>
<dbReference type="RefSeq" id="XP_044568199.1">
    <property type="nucleotide sequence ID" value="XM_044700862.1"/>
</dbReference>
<evidence type="ECO:0008006" key="13">
    <source>
        <dbReference type="Google" id="ProtNLM"/>
    </source>
</evidence>
<comment type="cofactor">
    <cofactor evidence="1">
        <name>Ca(2+)</name>
        <dbReference type="ChEBI" id="CHEBI:29108"/>
    </cofactor>
</comment>
<dbReference type="EMBL" id="VFQX01000006">
    <property type="protein sequence ID" value="KAF0983486.1"/>
    <property type="molecule type" value="Genomic_DNA"/>
</dbReference>
<dbReference type="Pfam" id="PF18404">
    <property type="entry name" value="Glyco_transf_24"/>
    <property type="match status" value="1"/>
</dbReference>
<dbReference type="Proteomes" id="UP000444721">
    <property type="component" value="Unassembled WGS sequence"/>
</dbReference>
<keyword evidence="3" id="KW-0732">Signal</keyword>
<dbReference type="SUPFAM" id="SSF53448">
    <property type="entry name" value="Nucleotide-diphospho-sugar transferases"/>
    <property type="match status" value="1"/>
</dbReference>
<dbReference type="PANTHER" id="PTHR11226:SF0">
    <property type="entry name" value="UDP-GLUCOSE:GLYCOPROTEIN GLUCOSYLTRANSFERASE"/>
    <property type="match status" value="1"/>
</dbReference>
<keyword evidence="6" id="KW-1133">Transmembrane helix</keyword>
<gene>
    <name evidence="11" type="ORF">FDP41_010551</name>
</gene>
<dbReference type="Pfam" id="PF18400">
    <property type="entry name" value="Thioredoxin_12"/>
    <property type="match status" value="1"/>
</dbReference>
<dbReference type="GO" id="GO:0005788">
    <property type="term" value="C:endoplasmic reticulum lumen"/>
    <property type="evidence" value="ECO:0007669"/>
    <property type="project" value="UniProtKB-SubCell"/>
</dbReference>
<dbReference type="VEuPathDB" id="AmoebaDB:NF0107110"/>
<dbReference type="GO" id="GO:0003980">
    <property type="term" value="F:UDP-glucose:glycoprotein glucosyltransferase activity"/>
    <property type="evidence" value="ECO:0007669"/>
    <property type="project" value="InterPro"/>
</dbReference>
<dbReference type="Pfam" id="PF18402">
    <property type="entry name" value="Thioredoxin_14"/>
    <property type="match status" value="1"/>
</dbReference>
<sequence>MTPHSHVVLRPLHHDHHINLFTIARISMAVMVVSVLVLMTMMSVNDDGKVLANEILSTSGSATLQSKLDIEVKATWKETPLLLEAFEFFADKFPEKRISFLNSIPCESVNRHAHVKSFVLDLARQLNVSNGEASLLDFALDTRHYSPRVKVQYTKNINISTTDLNYPIEKSEESIEYLDHTFNTIGQKKINFLFADILTKDGCMAVQKYISSNQSPFVLRLVRLTNDGTKIDQEETVKETYMKEDDHSHSQLLSIRGYGVELQIKNMEYKQTADDDFVSGNDTFFRGVNFNKLKKNYSHLSHDLDTLKLHLQQKDSKSEKLKVWEMKYFGLQALTKIMAESSFDAKLDLLQNIAQNFPSYLKELKNTAFEDEFKEKVQSQLSRYENAFKTRNPNNPQEVIRRNAMFLNGLELDLSKLSVFSLFEAIAKETKFVKLLSSNFFQSKNSINALFYNSGSPNRDLRFKLSKNLEKEIHWFNNIEGEGYHNFPRELHTMLYTTMYGQMRFVKRNLFNAVFIIDPASTQKSVQQLLYILGNIMNRGYPIRIGALFIPKVTTSFVDVDLVGSSTTPQSGVIDDLSLHAISLLERMTKENRAIFPILREFMDRDSFDKQFVDDLQKRYFGSVKLSKQSDLLNRYKLFTDMGFNVKESPIIFVNGAVIQSDEPDMTGDQLVLKGVRDQYESVKNLIRENTIVDTDKSLLEKIIDHYKGFDKFNTEIFQRQKYNLVSLDELEEIDMLQNPEGEGSVKQTNLICLSESRDSASIIRAAIEFLKNNKETRIGLLNADKKLLHTHNKFHSVYTPSYETQNTKLTHKQFCAKYFSSDEIGVISMNGRTIALSGEFTTKDFEILGAYESANPSMKKILEENNYASIDPALVTSDFISDIFFGVSSAFKVFNRYHRQDMNYIQASDVTTLKTNNSGDLKLIAILNPLSKQAQKFTPMIKFLKEKFGDHIEIVIHLNPDLETSSLPLQSYYTFVLSGNSSVAEFVAKHSDVKGRIFTLWMDVPESWLVDSTYAKEDLDNLKLDECVSSKCYARFQLEYFVASGTCIDDNGRPVRGLQLQLVHKHGRNAENVDDTTLVMANFGYFQLRASTPNIYHVKLPQGRHSRIYSIQYTKQVDFYYQEELQTSDGYGPADTENFHISVHSFDAPFERVVVKRNEGMEHEDLLAQESMNKDESSWSSWLTKSSSSGGDENKTIHIFSLASGIMYERLLKIMILSVRKHLKRSGVKVKFWFLKQFLSPSFKQFLPEYAKAYNFEYGLISYQWPHWLHKQQTKQRLIWAYKVLFLDVLFPLQEVHKIIFVDADQVCRTDMSELFFDLDMQGKALAYTPFCDSRKEMEGYRFWKTGYWSNHLGGRPYHISALYVVDIDLFRRNYHGDQFRMVYDNLARDPNSLSNLDQDLPNYAQHNVPIRSLPQEWLWCETWCSDESKPKAKTIDLCNNPMTKEHKLASAKRIIPEWVDYDNEIKEFQKKIGAH</sequence>
<proteinExistence type="predicted"/>
<evidence type="ECO:0000259" key="10">
    <source>
        <dbReference type="Pfam" id="PF18404"/>
    </source>
</evidence>
<dbReference type="InterPro" id="IPR009448">
    <property type="entry name" value="UDP-g_GGtrans"/>
</dbReference>
<dbReference type="InterPro" id="IPR040497">
    <property type="entry name" value="Glyco_transf_24"/>
</dbReference>
<dbReference type="InterPro" id="IPR040693">
    <property type="entry name" value="UGGT_TRXL_1"/>
</dbReference>
<dbReference type="GO" id="GO:0036503">
    <property type="term" value="P:ERAD pathway"/>
    <property type="evidence" value="ECO:0007669"/>
    <property type="project" value="TreeGrafter"/>
</dbReference>
<comment type="caution">
    <text evidence="11">The sequence shown here is derived from an EMBL/GenBank/DDBJ whole genome shotgun (WGS) entry which is preliminary data.</text>
</comment>
<dbReference type="InterPro" id="IPR029044">
    <property type="entry name" value="Nucleotide-diphossugar_trans"/>
</dbReference>
<dbReference type="GO" id="GO:0018279">
    <property type="term" value="P:protein N-linked glycosylation via asparagine"/>
    <property type="evidence" value="ECO:0007669"/>
    <property type="project" value="TreeGrafter"/>
</dbReference>
<keyword evidence="6" id="KW-0472">Membrane</keyword>
<evidence type="ECO:0000256" key="6">
    <source>
        <dbReference type="SAM" id="Phobius"/>
    </source>
</evidence>
<accession>A0A6A5C6V2</accession>
<organism evidence="11 12">
    <name type="scientific">Naegleria fowleri</name>
    <name type="common">Brain eating amoeba</name>
    <dbReference type="NCBI Taxonomy" id="5763"/>
    <lineage>
        <taxon>Eukaryota</taxon>
        <taxon>Discoba</taxon>
        <taxon>Heterolobosea</taxon>
        <taxon>Tetramitia</taxon>
        <taxon>Eutetramitia</taxon>
        <taxon>Vahlkampfiidae</taxon>
        <taxon>Naegleria</taxon>
    </lineage>
</organism>
<dbReference type="CDD" id="cd06432">
    <property type="entry name" value="GT8_HUGT1_C_like"/>
    <property type="match status" value="1"/>
</dbReference>
<dbReference type="GeneID" id="68117766"/>
<keyword evidence="4" id="KW-0256">Endoplasmic reticulum</keyword>
<dbReference type="Pfam" id="PF06427">
    <property type="entry name" value="UDP-g_GGTase"/>
    <property type="match status" value="1"/>
</dbReference>
<evidence type="ECO:0000256" key="2">
    <source>
        <dbReference type="ARBA" id="ARBA00004319"/>
    </source>
</evidence>
<evidence type="ECO:0000313" key="12">
    <source>
        <dbReference type="Proteomes" id="UP000444721"/>
    </source>
</evidence>
<dbReference type="VEuPathDB" id="AmoebaDB:FDP41_010551"/>
<dbReference type="OrthoDB" id="27683at2759"/>
<evidence type="ECO:0000259" key="7">
    <source>
        <dbReference type="Pfam" id="PF18400"/>
    </source>
</evidence>
<evidence type="ECO:0000256" key="5">
    <source>
        <dbReference type="ARBA" id="ARBA00023180"/>
    </source>
</evidence>
<name>A0A6A5C6V2_NAEFO</name>
<evidence type="ECO:0000259" key="8">
    <source>
        <dbReference type="Pfam" id="PF18401"/>
    </source>
</evidence>
<comment type="subcellular location">
    <subcellularLocation>
        <location evidence="2">Endoplasmic reticulum lumen</location>
    </subcellularLocation>
</comment>
<evidence type="ECO:0000313" key="11">
    <source>
        <dbReference type="EMBL" id="KAF0983486.1"/>
    </source>
</evidence>
<keyword evidence="6" id="KW-0812">Transmembrane</keyword>
<reference evidence="11 12" key="1">
    <citation type="journal article" date="2019" name="Sci. Rep.">
        <title>Nanopore sequencing improves the draft genome of the human pathogenic amoeba Naegleria fowleri.</title>
        <authorList>
            <person name="Liechti N."/>
            <person name="Schurch N."/>
            <person name="Bruggmann R."/>
            <person name="Wittwer M."/>
        </authorList>
    </citation>
    <scope>NUCLEOTIDE SEQUENCE [LARGE SCALE GENOMIC DNA]</scope>
    <source>
        <strain evidence="11 12">ATCC 30894</strain>
    </source>
</reference>
<dbReference type="InterPro" id="IPR040692">
    <property type="entry name" value="UGGT_TRXL_3"/>
</dbReference>
<evidence type="ECO:0000256" key="3">
    <source>
        <dbReference type="ARBA" id="ARBA00022729"/>
    </source>
</evidence>
<evidence type="ECO:0000259" key="9">
    <source>
        <dbReference type="Pfam" id="PF18402"/>
    </source>
</evidence>
<feature type="domain" description="UGGT thioredoxin-like" evidence="8">
    <location>
        <begin position="316"/>
        <end position="450"/>
    </location>
</feature>
<dbReference type="Pfam" id="PF18401">
    <property type="entry name" value="Thioredoxin_13"/>
    <property type="match status" value="1"/>
</dbReference>
<dbReference type="GO" id="GO:0051082">
    <property type="term" value="F:unfolded protein binding"/>
    <property type="evidence" value="ECO:0007669"/>
    <property type="project" value="TreeGrafter"/>
</dbReference>
<feature type="transmembrane region" description="Helical" evidence="6">
    <location>
        <begin position="20"/>
        <end position="42"/>
    </location>
</feature>
<feature type="domain" description="UGGT thioredoxin-like" evidence="7">
    <location>
        <begin position="78"/>
        <end position="154"/>
    </location>
</feature>
<dbReference type="VEuPathDB" id="AmoebaDB:NfTy_012970"/>
<feature type="domain" description="Glucosyltransferase 24 catalytic" evidence="10">
    <location>
        <begin position="1198"/>
        <end position="1469"/>
    </location>
</feature>
<feature type="domain" description="UGGT thioredoxin-like" evidence="9">
    <location>
        <begin position="470"/>
        <end position="715"/>
    </location>
</feature>
<dbReference type="PANTHER" id="PTHR11226">
    <property type="entry name" value="UDP-GLUCOSE GLYCOPROTEIN:GLUCOSYLTRANSFERASE"/>
    <property type="match status" value="1"/>
</dbReference>
<evidence type="ECO:0000256" key="1">
    <source>
        <dbReference type="ARBA" id="ARBA00001913"/>
    </source>
</evidence>
<dbReference type="Gene3D" id="3.90.550.10">
    <property type="entry name" value="Spore Coat Polysaccharide Biosynthesis Protein SpsA, Chain A"/>
    <property type="match status" value="1"/>
</dbReference>
<evidence type="ECO:0000256" key="4">
    <source>
        <dbReference type="ARBA" id="ARBA00022824"/>
    </source>
</evidence>
<dbReference type="InterPro" id="IPR040694">
    <property type="entry name" value="UGGT_TRXL_2"/>
</dbReference>
<keyword evidence="5" id="KW-0325">Glycoprotein</keyword>
<keyword evidence="12" id="KW-1185">Reference proteome</keyword>